<dbReference type="Proteomes" id="UP000215144">
    <property type="component" value="Chromosome 1"/>
</dbReference>
<proteinExistence type="predicted"/>
<dbReference type="InterPro" id="IPR007487">
    <property type="entry name" value="ABC_transpt-TYRBP-like"/>
</dbReference>
<dbReference type="PANTHER" id="PTHR35271">
    <property type="entry name" value="ABC TRANSPORTER, SUBSTRATE-BINDING LIPOPROTEIN-RELATED"/>
    <property type="match status" value="1"/>
</dbReference>
<evidence type="ECO:0000313" key="1">
    <source>
        <dbReference type="EMBL" id="SNV39563.1"/>
    </source>
</evidence>
<dbReference type="EMBL" id="LT906454">
    <property type="protein sequence ID" value="SNV39563.1"/>
    <property type="molecule type" value="Genomic_DNA"/>
</dbReference>
<dbReference type="CDD" id="cd06325">
    <property type="entry name" value="PBP1_ABC_unchar_transporter"/>
    <property type="match status" value="1"/>
</dbReference>
<dbReference type="Pfam" id="PF04392">
    <property type="entry name" value="ABC_sub_bind"/>
    <property type="match status" value="1"/>
</dbReference>
<reference evidence="1 2" key="1">
    <citation type="submission" date="2017-06" db="EMBL/GenBank/DDBJ databases">
        <authorList>
            <consortium name="Pathogen Informatics"/>
        </authorList>
    </citation>
    <scope>NUCLEOTIDE SEQUENCE [LARGE SCALE GENOMIC DNA]</scope>
    <source>
        <strain evidence="1 2">NCTC11291</strain>
    </source>
</reference>
<organism evidence="1 2">
    <name type="scientific">Streptococcus acidominimus</name>
    <dbReference type="NCBI Taxonomy" id="1326"/>
    <lineage>
        <taxon>Bacteria</taxon>
        <taxon>Bacillati</taxon>
        <taxon>Bacillota</taxon>
        <taxon>Bacilli</taxon>
        <taxon>Lactobacillales</taxon>
        <taxon>Streptococcaceae</taxon>
        <taxon>Streptococcus</taxon>
    </lineage>
</organism>
<dbReference type="Gene3D" id="3.40.50.2300">
    <property type="match status" value="2"/>
</dbReference>
<gene>
    <name evidence="1" type="ORF">SAMEA4504048_00996</name>
</gene>
<dbReference type="RefSeq" id="WP_017769298.1">
    <property type="nucleotide sequence ID" value="NZ_LT906454.1"/>
</dbReference>
<dbReference type="InterPro" id="IPR047776">
    <property type="entry name" value="ABC_SBP_TrpX-like"/>
</dbReference>
<dbReference type="NCBIfam" id="NF041285">
    <property type="entry name" value="ABC_SBP_TrpX"/>
    <property type="match status" value="1"/>
</dbReference>
<evidence type="ECO:0000313" key="2">
    <source>
        <dbReference type="Proteomes" id="UP000215144"/>
    </source>
</evidence>
<dbReference type="OrthoDB" id="9776955at2"/>
<dbReference type="SUPFAM" id="SSF53822">
    <property type="entry name" value="Periplasmic binding protein-like I"/>
    <property type="match status" value="1"/>
</dbReference>
<name>A0A239X043_STRAI</name>
<sequence length="333" mass="34840">MKNKAIIGTLAALVLVVFGAIVYQLGQQSAAPAKKEKVKVGVLQFVTHDALDAINDGISKGLEESGYSRDDVTIDYVNAEADQSKIQTMSKQLVANGNDVLVGIATPAAQGLANATSDIPVIMGGISDPVGAKLVSDLKKPSGNVTGVSNQVPVAQEVELITQLTPDAKKIGIMYASSEDNSQSQADKFESLAKEKGLSIERFAVPSTNEITSTMAVMTSKVDAIFIPQDNTIASAMQTVAAAAQKAKLPVYVVDDAMVKNGGFAAIGQNQFDLGVETGKMVAQVLDGKAVKDLPVTVVDTGTPTLNMKVAKELGITIPEEVMDKAEVSFKAD</sequence>
<protein>
    <submittedName>
        <fullName evidence="1">Putative ABC transport system substrate-binding protein</fullName>
    </submittedName>
</protein>
<dbReference type="InterPro" id="IPR028082">
    <property type="entry name" value="Peripla_BP_I"/>
</dbReference>
<dbReference type="KEGG" id="saco:SAME_00996"/>
<accession>A0A239X043</accession>
<dbReference type="PANTHER" id="PTHR35271:SF1">
    <property type="entry name" value="ABC TRANSPORTER, SUBSTRATE-BINDING LIPOPROTEIN"/>
    <property type="match status" value="1"/>
</dbReference>
<dbReference type="AlphaFoldDB" id="A0A239X043"/>